<accession>X0H632</accession>
<dbReference type="InterPro" id="IPR052766">
    <property type="entry name" value="S41A_metabolite_peptidase"/>
</dbReference>
<reference evidence="1" key="2">
    <citation type="submission" date="2014-03" db="EMBL/GenBank/DDBJ databases">
        <title>The Genome Annotation of Fusarium oxysporum PHW808.</title>
        <authorList>
            <consortium name="The Broad Institute Genomics Platform"/>
            <person name="Ma L.-J."/>
            <person name="Corby-Kistler H."/>
            <person name="Broz K."/>
            <person name="Gale L.R."/>
            <person name="Jonkers W."/>
            <person name="O'Donnell K."/>
            <person name="Ploetz R."/>
            <person name="Steinberg C."/>
            <person name="Schwartz D.C."/>
            <person name="VanEtten H."/>
            <person name="Zhou S."/>
            <person name="Young S.K."/>
            <person name="Zeng Q."/>
            <person name="Gargeya S."/>
            <person name="Fitzgerald M."/>
            <person name="Abouelleil A."/>
            <person name="Alvarado L."/>
            <person name="Chapman S.B."/>
            <person name="Gainer-Dewar J."/>
            <person name="Goldberg J."/>
            <person name="Griggs A."/>
            <person name="Gujja S."/>
            <person name="Hansen M."/>
            <person name="Howarth C."/>
            <person name="Imamovic A."/>
            <person name="Ireland A."/>
            <person name="Larimer J."/>
            <person name="McCowan C."/>
            <person name="Murphy C."/>
            <person name="Pearson M."/>
            <person name="Poon T.W."/>
            <person name="Priest M."/>
            <person name="Roberts A."/>
            <person name="Saif S."/>
            <person name="Shea T."/>
            <person name="Sykes S."/>
            <person name="Wortman J."/>
            <person name="Nusbaum C."/>
            <person name="Birren B."/>
        </authorList>
    </citation>
    <scope>NUCLEOTIDE SEQUENCE</scope>
    <source>
        <strain evidence="1">54008</strain>
    </source>
</reference>
<dbReference type="OrthoDB" id="27214at2759"/>
<dbReference type="AlphaFoldDB" id="X0H632"/>
<reference evidence="1" key="1">
    <citation type="submission" date="2011-11" db="EMBL/GenBank/DDBJ databases">
        <title>The Genome Sequence of Fusarium oxysporum PHW808.</title>
        <authorList>
            <consortium name="The Broad Institute Genome Sequencing Platform"/>
            <person name="Ma L.-J."/>
            <person name="Gale L.R."/>
            <person name="Schwartz D.C."/>
            <person name="Zhou S."/>
            <person name="Corby-Kistler H."/>
            <person name="Young S.K."/>
            <person name="Zeng Q."/>
            <person name="Gargeya S."/>
            <person name="Fitzgerald M."/>
            <person name="Haas B."/>
            <person name="Abouelleil A."/>
            <person name="Alvarado L."/>
            <person name="Arachchi H.M."/>
            <person name="Berlin A."/>
            <person name="Brown A."/>
            <person name="Chapman S.B."/>
            <person name="Chen Z."/>
            <person name="Dunbar C."/>
            <person name="Freedman E."/>
            <person name="Gearin G."/>
            <person name="Goldberg J."/>
            <person name="Griggs A."/>
            <person name="Gujja S."/>
            <person name="Heiman D."/>
            <person name="Howarth C."/>
            <person name="Larson L."/>
            <person name="Lui A."/>
            <person name="MacDonald P.J.P."/>
            <person name="Montmayeur A."/>
            <person name="Murphy C."/>
            <person name="Neiman D."/>
            <person name="Pearson M."/>
            <person name="Priest M."/>
            <person name="Roberts A."/>
            <person name="Saif S."/>
            <person name="Shea T."/>
            <person name="Shenoy N."/>
            <person name="Sisk P."/>
            <person name="Stolte C."/>
            <person name="Sykes S."/>
            <person name="Wortman J."/>
            <person name="Nusbaum C."/>
            <person name="Birren B."/>
        </authorList>
    </citation>
    <scope>NUCLEOTIDE SEQUENCE [LARGE SCALE GENOMIC DNA]</scope>
    <source>
        <strain evidence="1">54008</strain>
    </source>
</reference>
<dbReference type="EMBL" id="KK033355">
    <property type="protein sequence ID" value="EXL67396.1"/>
    <property type="molecule type" value="Genomic_DNA"/>
</dbReference>
<protein>
    <submittedName>
        <fullName evidence="1">Uncharacterized protein</fullName>
    </submittedName>
</protein>
<sequence length="149" mass="15926">MPIESQSLTGEFWPDNPSFENTVELCGSSPIAVAKPAIAFARNGSSFLLIDGMTAATVDPCARISKAVSESNSSPVVVTAQLAKDCLESMPFYPELAASFIDELTKYIQCQSTLEALKNPPETYTSSPTDILGGLKKNSQYQLLKSVGV</sequence>
<name>X0H632_FUSOX</name>
<dbReference type="HOGENOM" id="CLU_1749739_0_0_1"/>
<dbReference type="PANTHER" id="PTHR37049">
    <property type="entry name" value="PEPTIDASE S41 FAMILY PROTEIN"/>
    <property type="match status" value="1"/>
</dbReference>
<organism evidence="1">
    <name type="scientific">Fusarium oxysporum f. sp. conglutinans race 2 54008</name>
    <dbReference type="NCBI Taxonomy" id="1089457"/>
    <lineage>
        <taxon>Eukaryota</taxon>
        <taxon>Fungi</taxon>
        <taxon>Dikarya</taxon>
        <taxon>Ascomycota</taxon>
        <taxon>Pezizomycotina</taxon>
        <taxon>Sordariomycetes</taxon>
        <taxon>Hypocreomycetidae</taxon>
        <taxon>Hypocreales</taxon>
        <taxon>Nectriaceae</taxon>
        <taxon>Fusarium</taxon>
        <taxon>Fusarium oxysporum species complex</taxon>
    </lineage>
</organism>
<dbReference type="Proteomes" id="UP000030676">
    <property type="component" value="Unassembled WGS sequence"/>
</dbReference>
<gene>
    <name evidence="1" type="ORF">FOPG_16479</name>
</gene>
<evidence type="ECO:0000313" key="1">
    <source>
        <dbReference type="EMBL" id="EXL67396.1"/>
    </source>
</evidence>
<proteinExistence type="predicted"/>
<dbReference type="PANTHER" id="PTHR37049:SF4">
    <property type="entry name" value="RHODANESE DOMAIN-CONTAINING PROTEIN"/>
    <property type="match status" value="1"/>
</dbReference>